<name>X1TV80_9ZZZZ</name>
<evidence type="ECO:0000313" key="1">
    <source>
        <dbReference type="EMBL" id="GAI95291.1"/>
    </source>
</evidence>
<organism evidence="1">
    <name type="scientific">marine sediment metagenome</name>
    <dbReference type="NCBI Taxonomy" id="412755"/>
    <lineage>
        <taxon>unclassified sequences</taxon>
        <taxon>metagenomes</taxon>
        <taxon>ecological metagenomes</taxon>
    </lineage>
</organism>
<gene>
    <name evidence="1" type="ORF">S12H4_29163</name>
</gene>
<feature type="non-terminal residue" evidence="1">
    <location>
        <position position="54"/>
    </location>
</feature>
<sequence length="54" mass="5721">MFVKGKFGAALGHNPTTTFKQLAGETNAVLCPNAFIAHRRAISSPQPAQQELPG</sequence>
<protein>
    <submittedName>
        <fullName evidence="1">Uncharacterized protein</fullName>
    </submittedName>
</protein>
<accession>X1TV80</accession>
<dbReference type="EMBL" id="BARW01016799">
    <property type="protein sequence ID" value="GAI95291.1"/>
    <property type="molecule type" value="Genomic_DNA"/>
</dbReference>
<proteinExistence type="predicted"/>
<dbReference type="AlphaFoldDB" id="X1TV80"/>
<reference evidence="1" key="1">
    <citation type="journal article" date="2014" name="Front. Microbiol.">
        <title>High frequency of phylogenetically diverse reductive dehalogenase-homologous genes in deep subseafloor sedimentary metagenomes.</title>
        <authorList>
            <person name="Kawai M."/>
            <person name="Futagami T."/>
            <person name="Toyoda A."/>
            <person name="Takaki Y."/>
            <person name="Nishi S."/>
            <person name="Hori S."/>
            <person name="Arai W."/>
            <person name="Tsubouchi T."/>
            <person name="Morono Y."/>
            <person name="Uchiyama I."/>
            <person name="Ito T."/>
            <person name="Fujiyama A."/>
            <person name="Inagaki F."/>
            <person name="Takami H."/>
        </authorList>
    </citation>
    <scope>NUCLEOTIDE SEQUENCE</scope>
    <source>
        <strain evidence="1">Expedition CK06-06</strain>
    </source>
</reference>
<comment type="caution">
    <text evidence="1">The sequence shown here is derived from an EMBL/GenBank/DDBJ whole genome shotgun (WGS) entry which is preliminary data.</text>
</comment>